<feature type="transmembrane region" description="Helical" evidence="6">
    <location>
        <begin position="41"/>
        <end position="61"/>
    </location>
</feature>
<dbReference type="GO" id="GO:0016020">
    <property type="term" value="C:membrane"/>
    <property type="evidence" value="ECO:0007669"/>
    <property type="project" value="UniProtKB-SubCell"/>
</dbReference>
<dbReference type="Gene3D" id="1.20.1740.10">
    <property type="entry name" value="Amino acid/polyamine transporter I"/>
    <property type="match status" value="1"/>
</dbReference>
<evidence type="ECO:0000256" key="2">
    <source>
        <dbReference type="ARBA" id="ARBA00022448"/>
    </source>
</evidence>
<feature type="domain" description="Amino acid permease/ SLC12A" evidence="7">
    <location>
        <begin position="44"/>
        <end position="130"/>
    </location>
</feature>
<evidence type="ECO:0000313" key="9">
    <source>
        <dbReference type="Proteomes" id="UP000321720"/>
    </source>
</evidence>
<dbReference type="AlphaFoldDB" id="A0A511JAT0"/>
<keyword evidence="3 6" id="KW-0812">Transmembrane</keyword>
<feature type="transmembrane region" description="Helical" evidence="6">
    <location>
        <begin position="73"/>
        <end position="95"/>
    </location>
</feature>
<evidence type="ECO:0000313" key="8">
    <source>
        <dbReference type="EMBL" id="GEL94813.1"/>
    </source>
</evidence>
<evidence type="ECO:0000256" key="5">
    <source>
        <dbReference type="ARBA" id="ARBA00023136"/>
    </source>
</evidence>
<organism evidence="8 9">
    <name type="scientific">Cellulomonas composti</name>
    <dbReference type="NCBI Taxonomy" id="266130"/>
    <lineage>
        <taxon>Bacteria</taxon>
        <taxon>Bacillati</taxon>
        <taxon>Actinomycetota</taxon>
        <taxon>Actinomycetes</taxon>
        <taxon>Micrococcales</taxon>
        <taxon>Cellulomonadaceae</taxon>
        <taxon>Cellulomonas</taxon>
    </lineage>
</organism>
<dbReference type="Proteomes" id="UP000321720">
    <property type="component" value="Unassembled WGS sequence"/>
</dbReference>
<sequence length="151" mass="15596">MAPYVSHTRGSTVGLLRTKSVEQSLADADAPEYQLKRTLSALDLVVFGVGVVIGAGIFTLTGRAAHDVAGPSIVVSFVIAAFCCALAAMCYAEFASTVPVSGSAYTFSYASLGEIFAWIIGWDLILEMFLGASVVAQGGARTSGCSSRTSA</sequence>
<comment type="subcellular location">
    <subcellularLocation>
        <location evidence="1">Membrane</location>
        <topology evidence="1">Multi-pass membrane protein</topology>
    </subcellularLocation>
</comment>
<proteinExistence type="predicted"/>
<evidence type="ECO:0000256" key="1">
    <source>
        <dbReference type="ARBA" id="ARBA00004141"/>
    </source>
</evidence>
<feature type="transmembrane region" description="Helical" evidence="6">
    <location>
        <begin position="115"/>
        <end position="136"/>
    </location>
</feature>
<dbReference type="PANTHER" id="PTHR43243">
    <property type="entry name" value="INNER MEMBRANE TRANSPORTER YGJI-RELATED"/>
    <property type="match status" value="1"/>
</dbReference>
<keyword evidence="2" id="KW-0813">Transport</keyword>
<evidence type="ECO:0000256" key="4">
    <source>
        <dbReference type="ARBA" id="ARBA00022989"/>
    </source>
</evidence>
<evidence type="ECO:0000256" key="3">
    <source>
        <dbReference type="ARBA" id="ARBA00022692"/>
    </source>
</evidence>
<dbReference type="EMBL" id="BJWG01000005">
    <property type="protein sequence ID" value="GEL94813.1"/>
    <property type="molecule type" value="Genomic_DNA"/>
</dbReference>
<evidence type="ECO:0000259" key="7">
    <source>
        <dbReference type="Pfam" id="PF00324"/>
    </source>
</evidence>
<dbReference type="PANTHER" id="PTHR43243:SF4">
    <property type="entry name" value="CATIONIC AMINO ACID TRANSPORTER 4"/>
    <property type="match status" value="1"/>
</dbReference>
<gene>
    <name evidence="8" type="ORF">CCO02nite_14710</name>
</gene>
<keyword evidence="4 6" id="KW-1133">Transmembrane helix</keyword>
<dbReference type="Pfam" id="PF00324">
    <property type="entry name" value="AA_permease"/>
    <property type="match status" value="1"/>
</dbReference>
<keyword evidence="5 6" id="KW-0472">Membrane</keyword>
<name>A0A511JAT0_9CELL</name>
<protein>
    <recommendedName>
        <fullName evidence="7">Amino acid permease/ SLC12A domain-containing protein</fullName>
    </recommendedName>
</protein>
<reference evidence="8 9" key="1">
    <citation type="submission" date="2019-07" db="EMBL/GenBank/DDBJ databases">
        <title>Whole genome shotgun sequence of Cellulomonas composti NBRC 100758.</title>
        <authorList>
            <person name="Hosoyama A."/>
            <person name="Uohara A."/>
            <person name="Ohji S."/>
            <person name="Ichikawa N."/>
        </authorList>
    </citation>
    <scope>NUCLEOTIDE SEQUENCE [LARGE SCALE GENOMIC DNA]</scope>
    <source>
        <strain evidence="8 9">NBRC 100758</strain>
    </source>
</reference>
<comment type="caution">
    <text evidence="8">The sequence shown here is derived from an EMBL/GenBank/DDBJ whole genome shotgun (WGS) entry which is preliminary data.</text>
</comment>
<accession>A0A511JAT0</accession>
<dbReference type="GO" id="GO:0015171">
    <property type="term" value="F:amino acid transmembrane transporter activity"/>
    <property type="evidence" value="ECO:0007669"/>
    <property type="project" value="TreeGrafter"/>
</dbReference>
<evidence type="ECO:0000256" key="6">
    <source>
        <dbReference type="SAM" id="Phobius"/>
    </source>
</evidence>
<dbReference type="InterPro" id="IPR004841">
    <property type="entry name" value="AA-permease/SLC12A_dom"/>
</dbReference>
<keyword evidence="9" id="KW-1185">Reference proteome</keyword>